<feature type="transmembrane region" description="Helical" evidence="1">
    <location>
        <begin position="6"/>
        <end position="26"/>
    </location>
</feature>
<dbReference type="Gene3D" id="3.20.20.70">
    <property type="entry name" value="Aldolase class I"/>
    <property type="match status" value="1"/>
</dbReference>
<reference evidence="3 4" key="1">
    <citation type="journal article" date="2019" name="Emerg. Microbes Infect.">
        <title>Comprehensive subspecies identification of 175 nontuberculous mycobacteria species based on 7547 genomic profiles.</title>
        <authorList>
            <person name="Matsumoto Y."/>
            <person name="Kinjo T."/>
            <person name="Motooka D."/>
            <person name="Nabeya D."/>
            <person name="Jung N."/>
            <person name="Uechi K."/>
            <person name="Horii T."/>
            <person name="Iida T."/>
            <person name="Fujita J."/>
            <person name="Nakamura S."/>
        </authorList>
    </citation>
    <scope>NUCLEOTIDE SEQUENCE [LARGE SCALE GENOMIC DNA]</scope>
    <source>
        <strain evidence="3 4">JCM 18565</strain>
    </source>
</reference>
<keyword evidence="1" id="KW-0472">Membrane</keyword>
<protein>
    <submittedName>
        <fullName evidence="3">NADH:flavin oxidoreductase</fullName>
    </submittedName>
</protein>
<evidence type="ECO:0000313" key="4">
    <source>
        <dbReference type="Proteomes" id="UP000465240"/>
    </source>
</evidence>
<dbReference type="SUPFAM" id="SSF51395">
    <property type="entry name" value="FMN-linked oxidoreductases"/>
    <property type="match status" value="1"/>
</dbReference>
<evidence type="ECO:0000313" key="3">
    <source>
        <dbReference type="EMBL" id="GFG77445.1"/>
    </source>
</evidence>
<proteinExistence type="predicted"/>
<dbReference type="CDD" id="cd02803">
    <property type="entry name" value="OYE_like_FMN_family"/>
    <property type="match status" value="1"/>
</dbReference>
<dbReference type="InterPro" id="IPR013785">
    <property type="entry name" value="Aldolase_TIM"/>
</dbReference>
<feature type="domain" description="NADH:flavin oxidoreductase/NADH oxidase N-terminal" evidence="2">
    <location>
        <begin position="80"/>
        <end position="414"/>
    </location>
</feature>
<dbReference type="Pfam" id="PF00724">
    <property type="entry name" value="Oxidored_FMN"/>
    <property type="match status" value="1"/>
</dbReference>
<accession>A0ABQ1BZD6</accession>
<dbReference type="InterPro" id="IPR045247">
    <property type="entry name" value="Oye-like"/>
</dbReference>
<dbReference type="Proteomes" id="UP000465240">
    <property type="component" value="Unassembled WGS sequence"/>
</dbReference>
<dbReference type="InterPro" id="IPR001155">
    <property type="entry name" value="OxRdtase_FMN_N"/>
</dbReference>
<dbReference type="PANTHER" id="PTHR22893:SF123">
    <property type="entry name" value="NADH:FLAVIN OXIDOREDUCTASE_NADH OXIDASE N-TERMINAL DOMAIN-CONTAINING PROTEIN"/>
    <property type="match status" value="1"/>
</dbReference>
<keyword evidence="1" id="KW-1133">Transmembrane helix</keyword>
<keyword evidence="1" id="KW-0812">Transmembrane</keyword>
<name>A0ABQ1BZD6_9MYCO</name>
<dbReference type="PANTHER" id="PTHR22893">
    <property type="entry name" value="NADH OXIDOREDUCTASE-RELATED"/>
    <property type="match status" value="1"/>
</dbReference>
<organism evidence="3 4">
    <name type="scientific">Mycobacterium paragordonae</name>
    <dbReference type="NCBI Taxonomy" id="1389713"/>
    <lineage>
        <taxon>Bacteria</taxon>
        <taxon>Bacillati</taxon>
        <taxon>Actinomycetota</taxon>
        <taxon>Actinomycetes</taxon>
        <taxon>Mycobacteriales</taxon>
        <taxon>Mycobacteriaceae</taxon>
        <taxon>Mycobacterium</taxon>
    </lineage>
</organism>
<sequence length="441" mass="47065">MTGGGLRYVLLVLLVMTVAVAVFPFGRFVDDAAVAHPGMPAFGKSFSLTHSHRAQLLPSTVNDEGGCSMPAQLDLPYRPLFSATAIGDVALNNRVALSPMTRVSATADGLATDQMARYYRKFAEGGFALLITEGLYIDEQASQGYRFQPGITTAAQVAAWRKVVDGVHAAGSKYFAQLMHAGSQSQGNPHTDTTWGPSAVRPKGEQLAMYRGAGPFAVPEAMTTDQINQVRSAFVHAARSARDAGFDGVEIHGANGYLIDAFLTDYLNRRADDYGGSVANRVRLAAEISRDVVDAVGADIAVGIRISQGKVSDNRHRWAGGEEDAAVIFQALGDTGLDYIHTTEYRALAPAFADTDKTLAELAKHYSGLTIIANGHLDDPRDATELISSGTADVVALAKPALANRDWPRRVLAGEPLSPDVPAELFGPVADIKEWEVTATH</sequence>
<keyword evidence="4" id="KW-1185">Reference proteome</keyword>
<evidence type="ECO:0000256" key="1">
    <source>
        <dbReference type="SAM" id="Phobius"/>
    </source>
</evidence>
<evidence type="ECO:0000259" key="2">
    <source>
        <dbReference type="Pfam" id="PF00724"/>
    </source>
</evidence>
<gene>
    <name evidence="3" type="ORF">MPRG_07210</name>
</gene>
<comment type="caution">
    <text evidence="3">The sequence shown here is derived from an EMBL/GenBank/DDBJ whole genome shotgun (WGS) entry which is preliminary data.</text>
</comment>
<dbReference type="EMBL" id="BLKX01000001">
    <property type="protein sequence ID" value="GFG77445.1"/>
    <property type="molecule type" value="Genomic_DNA"/>
</dbReference>